<dbReference type="EMBL" id="CP002530">
    <property type="protein sequence ID" value="ADY34993.1"/>
    <property type="molecule type" value="Genomic_DNA"/>
</dbReference>
<name>F0R7T6_PHOSB</name>
<dbReference type="Pfam" id="PF01637">
    <property type="entry name" value="ATPase_2"/>
    <property type="match status" value="1"/>
</dbReference>
<dbReference type="GO" id="GO:0005524">
    <property type="term" value="F:ATP binding"/>
    <property type="evidence" value="ECO:0007669"/>
    <property type="project" value="InterPro"/>
</dbReference>
<proteinExistence type="predicted"/>
<dbReference type="STRING" id="667015.Bacsa_0393"/>
<dbReference type="SUPFAM" id="SSF46785">
    <property type="entry name" value="Winged helix' DNA-binding domain"/>
    <property type="match status" value="1"/>
</dbReference>
<dbReference type="SUPFAM" id="SSF52540">
    <property type="entry name" value="P-loop containing nucleoside triphosphate hydrolases"/>
    <property type="match status" value="1"/>
</dbReference>
<evidence type="ECO:0000313" key="3">
    <source>
        <dbReference type="Proteomes" id="UP000007486"/>
    </source>
</evidence>
<dbReference type="AlphaFoldDB" id="F0R7T6"/>
<keyword evidence="3" id="KW-1185">Reference proteome</keyword>
<dbReference type="Gene3D" id="3.40.50.300">
    <property type="entry name" value="P-loop containing nucleotide triphosphate hydrolases"/>
    <property type="match status" value="1"/>
</dbReference>
<dbReference type="PANTHER" id="PTHR34704">
    <property type="entry name" value="ATPASE"/>
    <property type="match status" value="1"/>
</dbReference>
<evidence type="ECO:0000313" key="2">
    <source>
        <dbReference type="EMBL" id="ADY34993.1"/>
    </source>
</evidence>
<dbReference type="InterPro" id="IPR027417">
    <property type="entry name" value="P-loop_NTPase"/>
</dbReference>
<sequence>MPQIQSIMQDKLISRKKECEDLQRCLDSDRSEFVIISGRRRIGKTYLIDKFFNYKYDFTFVGEHKTSATIQIKNFMRALHRQSKKRQPKAETWYDAFNALEDYLETLPSDRKKVIFIDEMPWMDTQRSNFVSALENFWNGWCNRRTDIMLIATGSATSWMADKIVGNQGGLHARVTCNLHLPPFNLHETEEYLRQRNCQWDRYQILQCYMILGGVPYYLSLLNMSDSLVQNIDWLFFTEGALLRNEFDELYNALFANADTYISVVKLLSENKSGMLREDIAKATGLEGAFLSKILKNLERCDFITRLSQYGQKVRNNIFRLTDFYTLFYYKFIENNNTKDDRWWSNNMSSRSVSAWMGLSFELVCLNHHKQIKGALGIAGVGTAISTWRSTADPEKGIPGFQIDMIIERADRIIHLCEMKFSTDQYGITDSYEKKLRERMGLFRMATKNKKSLVITFVTTYGVVGGKHKSIVHSEVTMDDLFQA</sequence>
<dbReference type="InterPro" id="IPR036390">
    <property type="entry name" value="WH_DNA-bd_sf"/>
</dbReference>
<accession>F0R7T6</accession>
<organism evidence="2 3">
    <name type="scientific">Phocaeicola salanitronis (strain DSM 18170 / JCM 13657 / CCUG 60908 / BL78)</name>
    <name type="common">Bacteroides salanitronis</name>
    <dbReference type="NCBI Taxonomy" id="667015"/>
    <lineage>
        <taxon>Bacteria</taxon>
        <taxon>Pseudomonadati</taxon>
        <taxon>Bacteroidota</taxon>
        <taxon>Bacteroidia</taxon>
        <taxon>Bacteroidales</taxon>
        <taxon>Bacteroidaceae</taxon>
        <taxon>Phocaeicola</taxon>
    </lineage>
</organism>
<dbReference type="HOGENOM" id="CLU_041137_2_0_10"/>
<reference evidence="2 3" key="1">
    <citation type="journal article" date="2011" name="Stand. Genomic Sci.">
        <title>Complete genome sequence of Bacteroides salanitronis type strain (BL78).</title>
        <authorList>
            <person name="Gronow S."/>
            <person name="Held B."/>
            <person name="Lucas S."/>
            <person name="Lapidus A."/>
            <person name="Del Rio T.G."/>
            <person name="Nolan M."/>
            <person name="Tice H."/>
            <person name="Deshpande S."/>
            <person name="Cheng J.F."/>
            <person name="Pitluck S."/>
            <person name="Liolios K."/>
            <person name="Pagani I."/>
            <person name="Ivanova N."/>
            <person name="Mavromatis K."/>
            <person name="Pati A."/>
            <person name="Tapia R."/>
            <person name="Han C."/>
            <person name="Goodwin L."/>
            <person name="Chen A."/>
            <person name="Palaniappan K."/>
            <person name="Land M."/>
            <person name="Hauser L."/>
            <person name="Chang Y.J."/>
            <person name="Jeffries C.D."/>
            <person name="Brambilla E.M."/>
            <person name="Rohde M."/>
            <person name="Goker M."/>
            <person name="Detter J.C."/>
            <person name="Woyke T."/>
            <person name="Bristow J."/>
            <person name="Markowitz V."/>
            <person name="Hugenholtz P."/>
            <person name="Kyrpides N.C."/>
            <person name="Klenk H.P."/>
            <person name="Eisen J.A."/>
        </authorList>
    </citation>
    <scope>NUCLEOTIDE SEQUENCE [LARGE SCALE GENOMIC DNA]</scope>
    <source>
        <strain evidence="2 3">DSM 18170</strain>
    </source>
</reference>
<feature type="domain" description="ATPase" evidence="1">
    <location>
        <begin position="14"/>
        <end position="221"/>
    </location>
</feature>
<gene>
    <name evidence="2" type="ordered locus">Bacsa_0393</name>
</gene>
<dbReference type="eggNOG" id="COG1672">
    <property type="taxonomic scope" value="Bacteria"/>
</dbReference>
<evidence type="ECO:0000259" key="1">
    <source>
        <dbReference type="Pfam" id="PF01637"/>
    </source>
</evidence>
<dbReference type="Proteomes" id="UP000007486">
    <property type="component" value="Chromosome"/>
</dbReference>
<dbReference type="KEGG" id="bsa:Bacsa_0393"/>
<dbReference type="PANTHER" id="PTHR34704:SF1">
    <property type="entry name" value="ATPASE"/>
    <property type="match status" value="1"/>
</dbReference>
<protein>
    <recommendedName>
        <fullName evidence="1">ATPase domain-containing protein</fullName>
    </recommendedName>
</protein>
<dbReference type="InterPro" id="IPR011579">
    <property type="entry name" value="ATPase_dom"/>
</dbReference>